<evidence type="ECO:0000256" key="1">
    <source>
        <dbReference type="ARBA" id="ARBA00023015"/>
    </source>
</evidence>
<dbReference type="InterPro" id="IPR046532">
    <property type="entry name" value="DUF6597"/>
</dbReference>
<reference evidence="6" key="1">
    <citation type="submission" date="2018-12" db="EMBL/GenBank/DDBJ databases">
        <title>Tengunoibacter tsumagoiensis gen. nov., sp. nov., Dictyobacter kobayashii sp. nov., D. alpinus sp. nov., and D. joshuensis sp. nov. and description of Dictyobacteraceae fam. nov. within the order Ktedonobacterales isolated from Tengu-no-mugimeshi.</title>
        <authorList>
            <person name="Wang C.M."/>
            <person name="Zheng Y."/>
            <person name="Sakai Y."/>
            <person name="Toyoda A."/>
            <person name="Minakuchi Y."/>
            <person name="Abe K."/>
            <person name="Yokota A."/>
            <person name="Yabe S."/>
        </authorList>
    </citation>
    <scope>NUCLEOTIDE SEQUENCE [LARGE SCALE GENOMIC DNA]</scope>
    <source>
        <strain evidence="6">Uno16</strain>
    </source>
</reference>
<dbReference type="GO" id="GO:0043565">
    <property type="term" value="F:sequence-specific DNA binding"/>
    <property type="evidence" value="ECO:0007669"/>
    <property type="project" value="InterPro"/>
</dbReference>
<dbReference type="PANTHER" id="PTHR46796:SF13">
    <property type="entry name" value="HTH-TYPE TRANSCRIPTIONAL ACTIVATOR RHAS"/>
    <property type="match status" value="1"/>
</dbReference>
<name>A0A402BIC6_9CHLR</name>
<evidence type="ECO:0000313" key="5">
    <source>
        <dbReference type="EMBL" id="GCE31171.1"/>
    </source>
</evidence>
<dbReference type="InterPro" id="IPR018060">
    <property type="entry name" value="HTH_AraC"/>
</dbReference>
<dbReference type="OrthoDB" id="323290at2"/>
<dbReference type="SUPFAM" id="SSF46689">
    <property type="entry name" value="Homeodomain-like"/>
    <property type="match status" value="1"/>
</dbReference>
<organism evidence="5 6">
    <name type="scientific">Dictyobacter alpinus</name>
    <dbReference type="NCBI Taxonomy" id="2014873"/>
    <lineage>
        <taxon>Bacteria</taxon>
        <taxon>Bacillati</taxon>
        <taxon>Chloroflexota</taxon>
        <taxon>Ktedonobacteria</taxon>
        <taxon>Ktedonobacterales</taxon>
        <taxon>Dictyobacteraceae</taxon>
        <taxon>Dictyobacter</taxon>
    </lineage>
</organism>
<evidence type="ECO:0000313" key="6">
    <source>
        <dbReference type="Proteomes" id="UP000287171"/>
    </source>
</evidence>
<dbReference type="RefSeq" id="WP_126631163.1">
    <property type="nucleotide sequence ID" value="NZ_BIFT01000002.1"/>
</dbReference>
<evidence type="ECO:0000259" key="4">
    <source>
        <dbReference type="PROSITE" id="PS01124"/>
    </source>
</evidence>
<dbReference type="InterPro" id="IPR009057">
    <property type="entry name" value="Homeodomain-like_sf"/>
</dbReference>
<dbReference type="InterPro" id="IPR050204">
    <property type="entry name" value="AraC_XylS_family_regulators"/>
</dbReference>
<dbReference type="Pfam" id="PF20240">
    <property type="entry name" value="DUF6597"/>
    <property type="match status" value="1"/>
</dbReference>
<dbReference type="Gene3D" id="1.10.10.60">
    <property type="entry name" value="Homeodomain-like"/>
    <property type="match status" value="1"/>
</dbReference>
<proteinExistence type="predicted"/>
<accession>A0A402BIC6</accession>
<dbReference type="EMBL" id="BIFT01000002">
    <property type="protein sequence ID" value="GCE31171.1"/>
    <property type="molecule type" value="Genomic_DNA"/>
</dbReference>
<dbReference type="Proteomes" id="UP000287171">
    <property type="component" value="Unassembled WGS sequence"/>
</dbReference>
<keyword evidence="6" id="KW-1185">Reference proteome</keyword>
<sequence>MIYISHIPSSPLNLYIDDLYYLDGPAPHSRLKTFPVPSPHLMVNFGQAFSVSLSDQAHPFATCRQSWWVGMFSTSHIVDWPSSVQFFGIHFRPGGAAAFLHVPLSELHNQVVALDALWGPSAAEMRERLHDAPTIQAGFALFEQLLLARLSWNLPGLDLVHSALGEITHHHGTLSIRKLSDQLGISQNHLNTQFKRLVGISPKEFARLSRFFSVLRSIDPMQPVDWTFIAHQAGFYDQSHFNKDFVTLTGYSPTNYLRLRRRISTQDPQQGQSLGQLPIE</sequence>
<feature type="domain" description="HTH araC/xylS-type" evidence="4">
    <location>
        <begin position="158"/>
        <end position="259"/>
    </location>
</feature>
<evidence type="ECO:0000256" key="3">
    <source>
        <dbReference type="ARBA" id="ARBA00023163"/>
    </source>
</evidence>
<protein>
    <recommendedName>
        <fullName evidence="4">HTH araC/xylS-type domain-containing protein</fullName>
    </recommendedName>
</protein>
<comment type="caution">
    <text evidence="5">The sequence shown here is derived from an EMBL/GenBank/DDBJ whole genome shotgun (WGS) entry which is preliminary data.</text>
</comment>
<dbReference type="PROSITE" id="PS01124">
    <property type="entry name" value="HTH_ARAC_FAMILY_2"/>
    <property type="match status" value="1"/>
</dbReference>
<dbReference type="Pfam" id="PF12833">
    <property type="entry name" value="HTH_18"/>
    <property type="match status" value="1"/>
</dbReference>
<keyword evidence="2" id="KW-0238">DNA-binding</keyword>
<keyword evidence="1" id="KW-0805">Transcription regulation</keyword>
<evidence type="ECO:0000256" key="2">
    <source>
        <dbReference type="ARBA" id="ARBA00023125"/>
    </source>
</evidence>
<keyword evidence="3" id="KW-0804">Transcription</keyword>
<dbReference type="GO" id="GO:0003700">
    <property type="term" value="F:DNA-binding transcription factor activity"/>
    <property type="evidence" value="ECO:0007669"/>
    <property type="project" value="InterPro"/>
</dbReference>
<dbReference type="SMART" id="SM00342">
    <property type="entry name" value="HTH_ARAC"/>
    <property type="match status" value="1"/>
</dbReference>
<dbReference type="PANTHER" id="PTHR46796">
    <property type="entry name" value="HTH-TYPE TRANSCRIPTIONAL ACTIVATOR RHAS-RELATED"/>
    <property type="match status" value="1"/>
</dbReference>
<dbReference type="AlphaFoldDB" id="A0A402BIC6"/>
<gene>
    <name evidence="5" type="ORF">KDA_66550</name>
</gene>